<proteinExistence type="predicted"/>
<keyword evidence="6" id="KW-0368">Histidine biosynthesis</keyword>
<evidence type="ECO:0000256" key="6">
    <source>
        <dbReference type="ARBA" id="ARBA00023102"/>
    </source>
</evidence>
<dbReference type="Pfam" id="PF01502">
    <property type="entry name" value="PRA-CH"/>
    <property type="match status" value="1"/>
</dbReference>
<evidence type="ECO:0000256" key="5">
    <source>
        <dbReference type="ARBA" id="ARBA00022801"/>
    </source>
</evidence>
<dbReference type="Gene3D" id="3.10.20.810">
    <property type="entry name" value="Phosphoribosyl-AMP cyclohydrolase"/>
    <property type="match status" value="1"/>
</dbReference>
<sequence>MAAADAAAMAVVPTLRGPTKVELEEGLRLLLDFEKLRKVAQSGEAVLPVAVQDADSLEVLIVAFANRTALAETLRRKVCVLWSTSRNELWIKGATSGDFLDLVEVRCNCEQNSLLYLVRPRRTGACHTKGPSGKTRPSCYYRRLVCMSGGDEGAGTGGGGGELAALEHLGAAAEAAAGPAVAAVAAGGRTVGRVCPSCSSAPGPDAAGGGGTGDSA</sequence>
<evidence type="ECO:0000259" key="7">
    <source>
        <dbReference type="Pfam" id="PF01502"/>
    </source>
</evidence>
<dbReference type="EMBL" id="HBEG01054647">
    <property type="protein sequence ID" value="CAD8389982.1"/>
    <property type="molecule type" value="Transcribed_RNA"/>
</dbReference>
<keyword evidence="4" id="KW-0028">Amino-acid biosynthesis</keyword>
<protein>
    <recommendedName>
        <fullName evidence="3">phosphoribosyl-AMP cyclohydrolase</fullName>
        <ecNumber evidence="3">3.5.4.19</ecNumber>
    </recommendedName>
</protein>
<evidence type="ECO:0000313" key="8">
    <source>
        <dbReference type="EMBL" id="CAD8389982.1"/>
    </source>
</evidence>
<dbReference type="InterPro" id="IPR002496">
    <property type="entry name" value="PRib_AMP_CycHydrolase_dom"/>
</dbReference>
<keyword evidence="5" id="KW-0378">Hydrolase</keyword>
<dbReference type="InterPro" id="IPR038019">
    <property type="entry name" value="PRib_AMP_CycHydrolase_sf"/>
</dbReference>
<dbReference type="SUPFAM" id="SSF141734">
    <property type="entry name" value="HisI-like"/>
    <property type="match status" value="1"/>
</dbReference>
<reference evidence="8" key="1">
    <citation type="submission" date="2021-01" db="EMBL/GenBank/DDBJ databases">
        <authorList>
            <person name="Corre E."/>
            <person name="Pelletier E."/>
            <person name="Niang G."/>
            <person name="Scheremetjew M."/>
            <person name="Finn R."/>
            <person name="Kale V."/>
            <person name="Holt S."/>
            <person name="Cochrane G."/>
            <person name="Meng A."/>
            <person name="Brown T."/>
            <person name="Cohen L."/>
        </authorList>
    </citation>
    <scope>NUCLEOTIDE SEQUENCE</scope>
    <source>
        <strain evidence="8">Pbaha01</strain>
    </source>
</reference>
<dbReference type="PANTHER" id="PTHR42945">
    <property type="entry name" value="HISTIDINE BIOSYNTHESIS BIFUNCTIONAL PROTEIN"/>
    <property type="match status" value="1"/>
</dbReference>
<name>A0A7S0BDI5_9DINO</name>
<dbReference type="UniPathway" id="UPA00031">
    <property type="reaction ID" value="UER00008"/>
</dbReference>
<evidence type="ECO:0000256" key="3">
    <source>
        <dbReference type="ARBA" id="ARBA00012721"/>
    </source>
</evidence>
<dbReference type="AlphaFoldDB" id="A0A7S0BDI5"/>
<accession>A0A7S0BDI5</accession>
<feature type="domain" description="Phosphoribosyl-AMP cyclohydrolase" evidence="7">
    <location>
        <begin position="62"/>
        <end position="130"/>
    </location>
</feature>
<evidence type="ECO:0000256" key="2">
    <source>
        <dbReference type="ARBA" id="ARBA00005169"/>
    </source>
</evidence>
<gene>
    <name evidence="8" type="ORF">PBAH0796_LOCUS33311</name>
</gene>
<dbReference type="EC" id="3.5.4.19" evidence="3"/>
<evidence type="ECO:0000256" key="1">
    <source>
        <dbReference type="ARBA" id="ARBA00000024"/>
    </source>
</evidence>
<organism evidence="8">
    <name type="scientific">Pyrodinium bahamense</name>
    <dbReference type="NCBI Taxonomy" id="73915"/>
    <lineage>
        <taxon>Eukaryota</taxon>
        <taxon>Sar</taxon>
        <taxon>Alveolata</taxon>
        <taxon>Dinophyceae</taxon>
        <taxon>Gonyaulacales</taxon>
        <taxon>Pyrocystaceae</taxon>
        <taxon>Pyrodinium</taxon>
    </lineage>
</organism>
<dbReference type="GO" id="GO:0004635">
    <property type="term" value="F:phosphoribosyl-AMP cyclohydrolase activity"/>
    <property type="evidence" value="ECO:0007669"/>
    <property type="project" value="UniProtKB-EC"/>
</dbReference>
<evidence type="ECO:0000256" key="4">
    <source>
        <dbReference type="ARBA" id="ARBA00022605"/>
    </source>
</evidence>
<comment type="catalytic activity">
    <reaction evidence="1">
        <text>1-(5-phospho-beta-D-ribosyl)-5'-AMP + H2O = 1-(5-phospho-beta-D-ribosyl)-5-[(5-phospho-beta-D-ribosylamino)methylideneamino]imidazole-4-carboxamide</text>
        <dbReference type="Rhea" id="RHEA:20049"/>
        <dbReference type="ChEBI" id="CHEBI:15377"/>
        <dbReference type="ChEBI" id="CHEBI:58435"/>
        <dbReference type="ChEBI" id="CHEBI:59457"/>
        <dbReference type="EC" id="3.5.4.19"/>
    </reaction>
</comment>
<comment type="pathway">
    <text evidence="2">Amino-acid biosynthesis; L-histidine biosynthesis; L-histidine from 5-phospho-alpha-D-ribose 1-diphosphate: step 3/9.</text>
</comment>
<dbReference type="PANTHER" id="PTHR42945:SF1">
    <property type="entry name" value="HISTIDINE BIOSYNTHESIS BIFUNCTIONAL PROTEIN HIS7"/>
    <property type="match status" value="1"/>
</dbReference>
<dbReference type="GO" id="GO:0000105">
    <property type="term" value="P:L-histidine biosynthetic process"/>
    <property type="evidence" value="ECO:0007669"/>
    <property type="project" value="UniProtKB-UniPathway"/>
</dbReference>